<keyword evidence="6 13" id="KW-0812">Transmembrane</keyword>
<keyword evidence="16" id="KW-1185">Reference proteome</keyword>
<name>A0ABT2CYC5_9BURK</name>
<keyword evidence="10" id="KW-0408">Iron</keyword>
<keyword evidence="9 13" id="KW-1133">Transmembrane helix</keyword>
<keyword evidence="7" id="KW-0479">Metal-binding</keyword>
<keyword evidence="8" id="KW-0249">Electron transport</keyword>
<accession>A0ABT2CYC5</accession>
<comment type="cofactor">
    <cofactor evidence="1">
        <name>heme b</name>
        <dbReference type="ChEBI" id="CHEBI:60344"/>
    </cofactor>
</comment>
<comment type="subcellular location">
    <subcellularLocation>
        <location evidence="2">Cell membrane</location>
        <topology evidence="2">Multi-pass membrane protein</topology>
    </subcellularLocation>
</comment>
<evidence type="ECO:0000256" key="9">
    <source>
        <dbReference type="ARBA" id="ARBA00022989"/>
    </source>
</evidence>
<evidence type="ECO:0000256" key="6">
    <source>
        <dbReference type="ARBA" id="ARBA00022692"/>
    </source>
</evidence>
<keyword evidence="3" id="KW-0813">Transport</keyword>
<evidence type="ECO:0000256" key="7">
    <source>
        <dbReference type="ARBA" id="ARBA00022723"/>
    </source>
</evidence>
<evidence type="ECO:0000256" key="2">
    <source>
        <dbReference type="ARBA" id="ARBA00004651"/>
    </source>
</evidence>
<dbReference type="PANTHER" id="PTHR30529">
    <property type="entry name" value="CYTOCHROME B561"/>
    <property type="match status" value="1"/>
</dbReference>
<reference evidence="15 16" key="1">
    <citation type="submission" date="2022-08" db="EMBL/GenBank/DDBJ databases">
        <title>Reclassification of Massilia species as members of the genera Telluria, Duganella, Pseudoduganella, Mokoshia gen. nov. and Zemynaea gen. nov. using orthogonal and non-orthogonal genome-based approaches.</title>
        <authorList>
            <person name="Bowman J.P."/>
        </authorList>
    </citation>
    <scope>NUCLEOTIDE SEQUENCE [LARGE SCALE GENOMIC DNA]</scope>
    <source>
        <strain evidence="15 16">JCM 31606</strain>
    </source>
</reference>
<dbReference type="RefSeq" id="WP_258812162.1">
    <property type="nucleotide sequence ID" value="NZ_JANUGU010000003.1"/>
</dbReference>
<dbReference type="EMBL" id="JANUGU010000003">
    <property type="protein sequence ID" value="MCS0658977.1"/>
    <property type="molecule type" value="Genomic_DNA"/>
</dbReference>
<evidence type="ECO:0000256" key="10">
    <source>
        <dbReference type="ARBA" id="ARBA00023004"/>
    </source>
</evidence>
<dbReference type="InterPro" id="IPR011577">
    <property type="entry name" value="Cyt_b561_bac/Ni-Hgenase"/>
</dbReference>
<dbReference type="InterPro" id="IPR016174">
    <property type="entry name" value="Di-haem_cyt_TM"/>
</dbReference>
<feature type="transmembrane region" description="Helical" evidence="13">
    <location>
        <begin position="137"/>
        <end position="158"/>
    </location>
</feature>
<feature type="domain" description="Cytochrome b561 bacterial/Ni-hydrogenase" evidence="14">
    <location>
        <begin position="5"/>
        <end position="170"/>
    </location>
</feature>
<keyword evidence="5" id="KW-0349">Heme</keyword>
<evidence type="ECO:0000256" key="8">
    <source>
        <dbReference type="ARBA" id="ARBA00022982"/>
    </source>
</evidence>
<evidence type="ECO:0000256" key="11">
    <source>
        <dbReference type="ARBA" id="ARBA00023136"/>
    </source>
</evidence>
<evidence type="ECO:0000256" key="13">
    <source>
        <dbReference type="SAM" id="Phobius"/>
    </source>
</evidence>
<proteinExistence type="inferred from homology"/>
<evidence type="ECO:0000256" key="12">
    <source>
        <dbReference type="ARBA" id="ARBA00037975"/>
    </source>
</evidence>
<dbReference type="Proteomes" id="UP001204621">
    <property type="component" value="Unassembled WGS sequence"/>
</dbReference>
<protein>
    <submittedName>
        <fullName evidence="15">Cytochrome b/b6 domain-containing protein</fullName>
    </submittedName>
</protein>
<organism evidence="15 16">
    <name type="scientific">Massilia terrae</name>
    <dbReference type="NCBI Taxonomy" id="1811224"/>
    <lineage>
        <taxon>Bacteria</taxon>
        <taxon>Pseudomonadati</taxon>
        <taxon>Pseudomonadota</taxon>
        <taxon>Betaproteobacteria</taxon>
        <taxon>Burkholderiales</taxon>
        <taxon>Oxalobacteraceae</taxon>
        <taxon>Telluria group</taxon>
        <taxon>Massilia</taxon>
    </lineage>
</organism>
<evidence type="ECO:0000256" key="3">
    <source>
        <dbReference type="ARBA" id="ARBA00022448"/>
    </source>
</evidence>
<gene>
    <name evidence="15" type="ORF">NX778_12975</name>
</gene>
<evidence type="ECO:0000256" key="1">
    <source>
        <dbReference type="ARBA" id="ARBA00001970"/>
    </source>
</evidence>
<keyword evidence="11 13" id="KW-0472">Membrane</keyword>
<comment type="caution">
    <text evidence="15">The sequence shown here is derived from an EMBL/GenBank/DDBJ whole genome shotgun (WGS) entry which is preliminary data.</text>
</comment>
<feature type="transmembrane region" description="Helical" evidence="13">
    <location>
        <begin position="12"/>
        <end position="30"/>
    </location>
</feature>
<dbReference type="PANTHER" id="PTHR30529:SF1">
    <property type="entry name" value="CYTOCHROME B561 HOMOLOG 2"/>
    <property type="match status" value="1"/>
</dbReference>
<keyword evidence="4" id="KW-1003">Cell membrane</keyword>
<sequence length="175" mass="19342">MNPTYDRRTIVLHWASAILVILMWLAGQTIDFFPKGAPRIGARSMHICVGVGLALLLAVRIAWRIRGGARLPSQSGFDAVAARTVHVLLYLLLAAVVIAGFACVWIRGDTIFGLFTVPAFRPGDTALRHDAVDLHGLLANCLLALAAVHALAALWHQFIRKDQLLRRMWPSQKYQ</sequence>
<dbReference type="SUPFAM" id="SSF81342">
    <property type="entry name" value="Transmembrane di-heme cytochromes"/>
    <property type="match status" value="1"/>
</dbReference>
<comment type="similarity">
    <text evidence="12">Belongs to the cytochrome b561 family.</text>
</comment>
<dbReference type="InterPro" id="IPR052168">
    <property type="entry name" value="Cytochrome_b561_oxidase"/>
</dbReference>
<dbReference type="Pfam" id="PF01292">
    <property type="entry name" value="Ni_hydr_CYTB"/>
    <property type="match status" value="1"/>
</dbReference>
<dbReference type="Gene3D" id="1.20.950.20">
    <property type="entry name" value="Transmembrane di-heme cytochromes, Chain C"/>
    <property type="match status" value="1"/>
</dbReference>
<evidence type="ECO:0000259" key="14">
    <source>
        <dbReference type="Pfam" id="PF01292"/>
    </source>
</evidence>
<evidence type="ECO:0000256" key="5">
    <source>
        <dbReference type="ARBA" id="ARBA00022617"/>
    </source>
</evidence>
<evidence type="ECO:0000313" key="16">
    <source>
        <dbReference type="Proteomes" id="UP001204621"/>
    </source>
</evidence>
<feature type="transmembrane region" description="Helical" evidence="13">
    <location>
        <begin position="84"/>
        <end position="107"/>
    </location>
</feature>
<feature type="transmembrane region" description="Helical" evidence="13">
    <location>
        <begin position="42"/>
        <end position="63"/>
    </location>
</feature>
<evidence type="ECO:0000313" key="15">
    <source>
        <dbReference type="EMBL" id="MCS0658977.1"/>
    </source>
</evidence>
<evidence type="ECO:0000256" key="4">
    <source>
        <dbReference type="ARBA" id="ARBA00022475"/>
    </source>
</evidence>